<proteinExistence type="predicted"/>
<dbReference type="RefSeq" id="WP_343846806.1">
    <property type="nucleotide sequence ID" value="NZ_BAAAEI010000023.1"/>
</dbReference>
<evidence type="ECO:0000313" key="6">
    <source>
        <dbReference type="EMBL" id="GAA0368442.1"/>
    </source>
</evidence>
<dbReference type="EMBL" id="BAAAEI010000023">
    <property type="protein sequence ID" value="GAA0368442.1"/>
    <property type="molecule type" value="Genomic_DNA"/>
</dbReference>
<dbReference type="PANTHER" id="PTHR30055">
    <property type="entry name" value="HTH-TYPE TRANSCRIPTIONAL REGULATOR RUTR"/>
    <property type="match status" value="1"/>
</dbReference>
<feature type="domain" description="HTH tetR-type" evidence="5">
    <location>
        <begin position="28"/>
        <end position="88"/>
    </location>
</feature>
<dbReference type="PANTHER" id="PTHR30055:SF234">
    <property type="entry name" value="HTH-TYPE TRANSCRIPTIONAL REGULATOR BETI"/>
    <property type="match status" value="1"/>
</dbReference>
<dbReference type="Gene3D" id="1.10.357.10">
    <property type="entry name" value="Tetracycline Repressor, domain 2"/>
    <property type="match status" value="1"/>
</dbReference>
<dbReference type="PRINTS" id="PR00455">
    <property type="entry name" value="HTHTETR"/>
</dbReference>
<dbReference type="Proteomes" id="UP001501757">
    <property type="component" value="Unassembled WGS sequence"/>
</dbReference>
<organism evidence="6 7">
    <name type="scientific">Bowmanella denitrificans</name>
    <dbReference type="NCBI Taxonomy" id="366582"/>
    <lineage>
        <taxon>Bacteria</taxon>
        <taxon>Pseudomonadati</taxon>
        <taxon>Pseudomonadota</taxon>
        <taxon>Gammaproteobacteria</taxon>
        <taxon>Alteromonadales</taxon>
        <taxon>Alteromonadaceae</taxon>
        <taxon>Bowmanella</taxon>
    </lineage>
</organism>
<dbReference type="Pfam" id="PF00440">
    <property type="entry name" value="TetR_N"/>
    <property type="match status" value="1"/>
</dbReference>
<dbReference type="InterPro" id="IPR001647">
    <property type="entry name" value="HTH_TetR"/>
</dbReference>
<keyword evidence="3" id="KW-0804">Transcription</keyword>
<evidence type="ECO:0000256" key="4">
    <source>
        <dbReference type="PROSITE-ProRule" id="PRU00335"/>
    </source>
</evidence>
<dbReference type="PROSITE" id="PS50977">
    <property type="entry name" value="HTH_TETR_2"/>
    <property type="match status" value="1"/>
</dbReference>
<evidence type="ECO:0000313" key="7">
    <source>
        <dbReference type="Proteomes" id="UP001501757"/>
    </source>
</evidence>
<dbReference type="InterPro" id="IPR009057">
    <property type="entry name" value="Homeodomain-like_sf"/>
</dbReference>
<dbReference type="SUPFAM" id="SSF46689">
    <property type="entry name" value="Homeodomain-like"/>
    <property type="match status" value="1"/>
</dbReference>
<sequence length="264" mass="29503">MNFRLSCNKDNERCLFKKFKNKRQQAIAEREQELLCLAEKLMEEHGFSGLTMDKLVAACDYSKGTVYNHFSSKEDLICALCSKCMTLELELFARAITFDGNGRERVLAVCFAYWLHAVLNPTLFYCVLIAKTPAVAERASPARLEGQLALEMQLSDTCNSLFAAAVDSGDLPKPTSLPFEAFSFAAWATAFGTNALLQAASTSQLIKGLDAQQALLFNTNLLLDGMQWTPLSSQWNYQGSWQRIGKELFADELRTLQLNKPEQA</sequence>
<keyword evidence="1" id="KW-0805">Transcription regulation</keyword>
<evidence type="ECO:0000256" key="3">
    <source>
        <dbReference type="ARBA" id="ARBA00023163"/>
    </source>
</evidence>
<accession>A0ABP3HDQ0</accession>
<keyword evidence="2 4" id="KW-0238">DNA-binding</keyword>
<keyword evidence="7" id="KW-1185">Reference proteome</keyword>
<dbReference type="InterPro" id="IPR050109">
    <property type="entry name" value="HTH-type_TetR-like_transc_reg"/>
</dbReference>
<name>A0ABP3HDQ0_9ALTE</name>
<gene>
    <name evidence="6" type="ORF">GCM10009092_35890</name>
</gene>
<protein>
    <submittedName>
        <fullName evidence="6">TetR/AcrR family transcriptional regulator</fullName>
    </submittedName>
</protein>
<reference evidence="7" key="1">
    <citation type="journal article" date="2019" name="Int. J. Syst. Evol. Microbiol.">
        <title>The Global Catalogue of Microorganisms (GCM) 10K type strain sequencing project: providing services to taxonomists for standard genome sequencing and annotation.</title>
        <authorList>
            <consortium name="The Broad Institute Genomics Platform"/>
            <consortium name="The Broad Institute Genome Sequencing Center for Infectious Disease"/>
            <person name="Wu L."/>
            <person name="Ma J."/>
        </authorList>
    </citation>
    <scope>NUCLEOTIDE SEQUENCE [LARGE SCALE GENOMIC DNA]</scope>
    <source>
        <strain evidence="7">JCM 13378</strain>
    </source>
</reference>
<comment type="caution">
    <text evidence="6">The sequence shown here is derived from an EMBL/GenBank/DDBJ whole genome shotgun (WGS) entry which is preliminary data.</text>
</comment>
<evidence type="ECO:0000256" key="2">
    <source>
        <dbReference type="ARBA" id="ARBA00023125"/>
    </source>
</evidence>
<evidence type="ECO:0000256" key="1">
    <source>
        <dbReference type="ARBA" id="ARBA00023015"/>
    </source>
</evidence>
<feature type="DNA-binding region" description="H-T-H motif" evidence="4">
    <location>
        <begin position="51"/>
        <end position="70"/>
    </location>
</feature>
<evidence type="ECO:0000259" key="5">
    <source>
        <dbReference type="PROSITE" id="PS50977"/>
    </source>
</evidence>